<reference evidence="2 3" key="1">
    <citation type="submission" date="2023-07" db="EMBL/GenBank/DDBJ databases">
        <title>Sequencing the genomes of 1000 actinobacteria strains.</title>
        <authorList>
            <person name="Klenk H.-P."/>
        </authorList>
    </citation>
    <scope>NUCLEOTIDE SEQUENCE [LARGE SCALE GENOMIC DNA]</scope>
    <source>
        <strain evidence="2 3">DSM 46740</strain>
    </source>
</reference>
<proteinExistence type="predicted"/>
<organism evidence="2 3">
    <name type="scientific">Streptosporangium lutulentum</name>
    <dbReference type="NCBI Taxonomy" id="1461250"/>
    <lineage>
        <taxon>Bacteria</taxon>
        <taxon>Bacillati</taxon>
        <taxon>Actinomycetota</taxon>
        <taxon>Actinomycetes</taxon>
        <taxon>Streptosporangiales</taxon>
        <taxon>Streptosporangiaceae</taxon>
        <taxon>Streptosporangium</taxon>
    </lineage>
</organism>
<sequence>MINYVNRVGIRPYQRGIIRPNHETGPTRDPKIRGPEPGGWGPESEVWVRSLGPEFEVRAAPAPDRHPAGTERMGG</sequence>
<evidence type="ECO:0000313" key="3">
    <source>
        <dbReference type="Proteomes" id="UP001225356"/>
    </source>
</evidence>
<dbReference type="EMBL" id="JAUSQU010000001">
    <property type="protein sequence ID" value="MDP9849495.1"/>
    <property type="molecule type" value="Genomic_DNA"/>
</dbReference>
<name>A0ABT9QRX0_9ACTN</name>
<gene>
    <name evidence="2" type="ORF">J2853_008706</name>
</gene>
<evidence type="ECO:0000256" key="1">
    <source>
        <dbReference type="SAM" id="MobiDB-lite"/>
    </source>
</evidence>
<dbReference type="Proteomes" id="UP001225356">
    <property type="component" value="Unassembled WGS sequence"/>
</dbReference>
<feature type="compositionally biased region" description="Basic and acidic residues" evidence="1">
    <location>
        <begin position="20"/>
        <end position="34"/>
    </location>
</feature>
<accession>A0ABT9QRX0</accession>
<feature type="region of interest" description="Disordered" evidence="1">
    <location>
        <begin position="16"/>
        <end position="44"/>
    </location>
</feature>
<keyword evidence="3" id="KW-1185">Reference proteome</keyword>
<comment type="caution">
    <text evidence="2">The sequence shown here is derived from an EMBL/GenBank/DDBJ whole genome shotgun (WGS) entry which is preliminary data.</text>
</comment>
<evidence type="ECO:0000313" key="2">
    <source>
        <dbReference type="EMBL" id="MDP9849495.1"/>
    </source>
</evidence>
<protein>
    <submittedName>
        <fullName evidence="2">Uncharacterized protein</fullName>
    </submittedName>
</protein>